<dbReference type="Proteomes" id="UP000324222">
    <property type="component" value="Unassembled WGS sequence"/>
</dbReference>
<comment type="caution">
    <text evidence="1">The sequence shown here is derived from an EMBL/GenBank/DDBJ whole genome shotgun (WGS) entry which is preliminary data.</text>
</comment>
<keyword evidence="2" id="KW-1185">Reference proteome</keyword>
<accession>A0A5B7ID76</accession>
<reference evidence="1 2" key="1">
    <citation type="submission" date="2019-05" db="EMBL/GenBank/DDBJ databases">
        <title>Another draft genome of Portunus trituberculatus and its Hox gene families provides insights of decapod evolution.</title>
        <authorList>
            <person name="Jeong J.-H."/>
            <person name="Song I."/>
            <person name="Kim S."/>
            <person name="Choi T."/>
            <person name="Kim D."/>
            <person name="Ryu S."/>
            <person name="Kim W."/>
        </authorList>
    </citation>
    <scope>NUCLEOTIDE SEQUENCE [LARGE SCALE GENOMIC DNA]</scope>
    <source>
        <tissue evidence="1">Muscle</tissue>
    </source>
</reference>
<proteinExistence type="predicted"/>
<dbReference type="EMBL" id="VSRR010048949">
    <property type="protein sequence ID" value="MPC78634.1"/>
    <property type="molecule type" value="Genomic_DNA"/>
</dbReference>
<protein>
    <submittedName>
        <fullName evidence="1">Uncharacterized protein</fullName>
    </submittedName>
</protein>
<evidence type="ECO:0000313" key="1">
    <source>
        <dbReference type="EMBL" id="MPC78634.1"/>
    </source>
</evidence>
<dbReference type="AlphaFoldDB" id="A0A5B7ID76"/>
<evidence type="ECO:0000313" key="2">
    <source>
        <dbReference type="Proteomes" id="UP000324222"/>
    </source>
</evidence>
<gene>
    <name evidence="1" type="ORF">E2C01_073127</name>
</gene>
<name>A0A5B7ID76_PORTR</name>
<organism evidence="1 2">
    <name type="scientific">Portunus trituberculatus</name>
    <name type="common">Swimming crab</name>
    <name type="synonym">Neptunus trituberculatus</name>
    <dbReference type="NCBI Taxonomy" id="210409"/>
    <lineage>
        <taxon>Eukaryota</taxon>
        <taxon>Metazoa</taxon>
        <taxon>Ecdysozoa</taxon>
        <taxon>Arthropoda</taxon>
        <taxon>Crustacea</taxon>
        <taxon>Multicrustacea</taxon>
        <taxon>Malacostraca</taxon>
        <taxon>Eumalacostraca</taxon>
        <taxon>Eucarida</taxon>
        <taxon>Decapoda</taxon>
        <taxon>Pleocyemata</taxon>
        <taxon>Brachyura</taxon>
        <taxon>Eubrachyura</taxon>
        <taxon>Portunoidea</taxon>
        <taxon>Portunidae</taxon>
        <taxon>Portuninae</taxon>
        <taxon>Portunus</taxon>
    </lineage>
</organism>
<sequence length="111" mass="12690">MNFPTKLAVNSLNVSLCVSQLKGAVTACPLKTTPPFTQNYMHILYTHPSLEIRKRDHKCPPRSAFQLLVLTKNVFFINFCNIHSLRSNFQSVEHHLSSAKPHLLFLTETRI</sequence>